<gene>
    <name evidence="3" type="ORF">DCAR_0205908</name>
</gene>
<dbReference type="PANTHER" id="PTHR33710:SF71">
    <property type="entry name" value="ENDONUCLEASE_EXONUCLEASE_PHOSPHATASE DOMAIN-CONTAINING PROTEIN"/>
    <property type="match status" value="1"/>
</dbReference>
<evidence type="ECO:0000256" key="1">
    <source>
        <dbReference type="SAM" id="Coils"/>
    </source>
</evidence>
<keyword evidence="4" id="KW-1185">Reference proteome</keyword>
<dbReference type="Proteomes" id="UP000077755">
    <property type="component" value="Chromosome 2"/>
</dbReference>
<evidence type="ECO:0000313" key="4">
    <source>
        <dbReference type="Proteomes" id="UP000077755"/>
    </source>
</evidence>
<dbReference type="EMBL" id="CP093344">
    <property type="protein sequence ID" value="WOG86690.1"/>
    <property type="molecule type" value="Genomic_DNA"/>
</dbReference>
<feature type="compositionally biased region" description="Basic and acidic residues" evidence="2">
    <location>
        <begin position="37"/>
        <end position="46"/>
    </location>
</feature>
<dbReference type="Gene3D" id="3.60.10.10">
    <property type="entry name" value="Endonuclease/exonuclease/phosphatase"/>
    <property type="match status" value="1"/>
</dbReference>
<dbReference type="AlphaFoldDB" id="A0AAF0WB54"/>
<dbReference type="PANTHER" id="PTHR33710">
    <property type="entry name" value="BNAC02G09200D PROTEIN"/>
    <property type="match status" value="1"/>
</dbReference>
<sequence length="468" mass="53415">MEFSEDQISKEDSENGSVCDGVDKTRVCSKNPQSKKLRLDNKEHSNNNDGNFQSNSSSKPKVLDKASPKLVTHEEFRQNSLSSDVLSMLEQKQKLWEDTKVILKCLEEEPVCFIGDFNWVRSASERLNCNYQNKATEMFNDLVSDCNLLELDLLNAKFTWFGGDLKKSRLDRAFINTHWSQLRGWKLTALAKKQSDHKPLFLNGSILEENSKKPFKVFNCHLNKELSEEVQKVFNLSLRWEGFKNQLDLKIVVLEHLMNKLEDAGTDLDRYQKVNNHLKELYKKKDSMFRQKSRMDWIDLSDGNTKFFHQFFKNNHSELLGLGSLVLSSLSSSSKSFLVSYISEQEMEIALHDLSDNKAPGPDGMNIKSLKFLWPFIKDKMSGFIGNFCNSCTLPPGVNSFFIALVPKIPNPVTIKDFRPISLINSSIKVLLKILTSRLATQMSTLVADNQTGFFKGRKAAESILVAK</sequence>
<dbReference type="KEGG" id="dcr:108207258"/>
<keyword evidence="1" id="KW-0175">Coiled coil</keyword>
<protein>
    <recommendedName>
        <fullName evidence="5">Reverse transcriptase domain-containing protein</fullName>
    </recommendedName>
</protein>
<accession>A0AAF0WB54</accession>
<evidence type="ECO:0000313" key="3">
    <source>
        <dbReference type="EMBL" id="WOG86690.1"/>
    </source>
</evidence>
<proteinExistence type="predicted"/>
<organism evidence="3 4">
    <name type="scientific">Daucus carota subsp. sativus</name>
    <name type="common">Carrot</name>
    <dbReference type="NCBI Taxonomy" id="79200"/>
    <lineage>
        <taxon>Eukaryota</taxon>
        <taxon>Viridiplantae</taxon>
        <taxon>Streptophyta</taxon>
        <taxon>Embryophyta</taxon>
        <taxon>Tracheophyta</taxon>
        <taxon>Spermatophyta</taxon>
        <taxon>Magnoliopsida</taxon>
        <taxon>eudicotyledons</taxon>
        <taxon>Gunneridae</taxon>
        <taxon>Pentapetalae</taxon>
        <taxon>asterids</taxon>
        <taxon>campanulids</taxon>
        <taxon>Apiales</taxon>
        <taxon>Apiaceae</taxon>
        <taxon>Apioideae</taxon>
        <taxon>Scandiceae</taxon>
        <taxon>Daucinae</taxon>
        <taxon>Daucus</taxon>
        <taxon>Daucus sect. Daucus</taxon>
    </lineage>
</organism>
<reference evidence="3" key="1">
    <citation type="journal article" date="2016" name="Nat. Genet.">
        <title>A high-quality carrot genome assembly provides new insights into carotenoid accumulation and asterid genome evolution.</title>
        <authorList>
            <person name="Iorizzo M."/>
            <person name="Ellison S."/>
            <person name="Senalik D."/>
            <person name="Zeng P."/>
            <person name="Satapoomin P."/>
            <person name="Huang J."/>
            <person name="Bowman M."/>
            <person name="Iovene M."/>
            <person name="Sanseverino W."/>
            <person name="Cavagnaro P."/>
            <person name="Yildiz M."/>
            <person name="Macko-Podgorni A."/>
            <person name="Moranska E."/>
            <person name="Grzebelus E."/>
            <person name="Grzebelus D."/>
            <person name="Ashrafi H."/>
            <person name="Zheng Z."/>
            <person name="Cheng S."/>
            <person name="Spooner D."/>
            <person name="Van Deynze A."/>
            <person name="Simon P."/>
        </authorList>
    </citation>
    <scope>NUCLEOTIDE SEQUENCE</scope>
    <source>
        <tissue evidence="3">Leaf</tissue>
    </source>
</reference>
<dbReference type="SUPFAM" id="SSF56219">
    <property type="entry name" value="DNase I-like"/>
    <property type="match status" value="1"/>
</dbReference>
<feature type="coiled-coil region" evidence="1">
    <location>
        <begin position="244"/>
        <end position="274"/>
    </location>
</feature>
<evidence type="ECO:0008006" key="5">
    <source>
        <dbReference type="Google" id="ProtNLM"/>
    </source>
</evidence>
<name>A0AAF0WB54_DAUCS</name>
<feature type="compositionally biased region" description="Polar residues" evidence="2">
    <location>
        <begin position="47"/>
        <end position="59"/>
    </location>
</feature>
<dbReference type="InterPro" id="IPR036691">
    <property type="entry name" value="Endo/exonu/phosph_ase_sf"/>
</dbReference>
<reference evidence="3" key="2">
    <citation type="submission" date="2022-03" db="EMBL/GenBank/DDBJ databases">
        <title>Draft title - Genomic analysis of global carrot germplasm unveils the trajectory of domestication and the origin of high carotenoid orange carrot.</title>
        <authorList>
            <person name="Iorizzo M."/>
            <person name="Ellison S."/>
            <person name="Senalik D."/>
            <person name="Macko-Podgorni A."/>
            <person name="Grzebelus D."/>
            <person name="Bostan H."/>
            <person name="Rolling W."/>
            <person name="Curaba J."/>
            <person name="Simon P."/>
        </authorList>
    </citation>
    <scope>NUCLEOTIDE SEQUENCE</scope>
    <source>
        <tissue evidence="3">Leaf</tissue>
    </source>
</reference>
<feature type="region of interest" description="Disordered" evidence="2">
    <location>
        <begin position="1"/>
        <end position="64"/>
    </location>
</feature>
<evidence type="ECO:0000256" key="2">
    <source>
        <dbReference type="SAM" id="MobiDB-lite"/>
    </source>
</evidence>